<feature type="region of interest" description="Disordered" evidence="2">
    <location>
        <begin position="262"/>
        <end position="498"/>
    </location>
</feature>
<reference evidence="3" key="1">
    <citation type="journal article" date="2016" name="Gigascience">
        <title>De novo construction of an expanded transcriptome assembly for the western tarnished plant bug, Lygus hesperus.</title>
        <authorList>
            <person name="Tassone E.E."/>
            <person name="Geib S.M."/>
            <person name="Hall B."/>
            <person name="Fabrick J.A."/>
            <person name="Brent C.S."/>
            <person name="Hull J.J."/>
        </authorList>
    </citation>
    <scope>NUCLEOTIDE SEQUENCE</scope>
</reference>
<evidence type="ECO:0000313" key="3">
    <source>
        <dbReference type="EMBL" id="JAQ09483.1"/>
    </source>
</evidence>
<dbReference type="GO" id="GO:0030289">
    <property type="term" value="C:protein phosphatase 4 complex"/>
    <property type="evidence" value="ECO:0007669"/>
    <property type="project" value="InterPro"/>
</dbReference>
<feature type="compositionally biased region" description="Polar residues" evidence="2">
    <location>
        <begin position="488"/>
        <end position="498"/>
    </location>
</feature>
<feature type="compositionally biased region" description="Basic and acidic residues" evidence="2">
    <location>
        <begin position="383"/>
        <end position="398"/>
    </location>
</feature>
<dbReference type="PANTHER" id="PTHR16487">
    <property type="entry name" value="PPP4R2-RELATED PROTEIN"/>
    <property type="match status" value="1"/>
</dbReference>
<dbReference type="GO" id="GO:0019888">
    <property type="term" value="F:protein phosphatase regulator activity"/>
    <property type="evidence" value="ECO:0007669"/>
    <property type="project" value="InterPro"/>
</dbReference>
<feature type="compositionally biased region" description="Polar residues" evidence="2">
    <location>
        <begin position="450"/>
        <end position="461"/>
    </location>
</feature>
<name>A0A146LNC3_LYGHE</name>
<accession>A0A146LNC3</accession>
<feature type="compositionally biased region" description="Polar residues" evidence="2">
    <location>
        <begin position="262"/>
        <end position="277"/>
    </location>
</feature>
<feature type="compositionally biased region" description="Basic and acidic residues" evidence="2">
    <location>
        <begin position="418"/>
        <end position="428"/>
    </location>
</feature>
<dbReference type="PANTHER" id="PTHR16487:SF0">
    <property type="entry name" value="PROTEIN PHOSPHATASE 4 REGULATORY SUBUNIT 2-RELATED"/>
    <property type="match status" value="1"/>
</dbReference>
<dbReference type="Pfam" id="PF09184">
    <property type="entry name" value="PPP4R2"/>
    <property type="match status" value="1"/>
</dbReference>
<evidence type="ECO:0000256" key="1">
    <source>
        <dbReference type="ARBA" id="ARBA00009207"/>
    </source>
</evidence>
<evidence type="ECO:0000256" key="2">
    <source>
        <dbReference type="SAM" id="MobiDB-lite"/>
    </source>
</evidence>
<protein>
    <submittedName>
        <fullName evidence="3">Serine/threonine-protein phosphatase 4 regulatory subunit 2</fullName>
    </submittedName>
</protein>
<organism evidence="3">
    <name type="scientific">Lygus hesperus</name>
    <name type="common">Western plant bug</name>
    <dbReference type="NCBI Taxonomy" id="30085"/>
    <lineage>
        <taxon>Eukaryota</taxon>
        <taxon>Metazoa</taxon>
        <taxon>Ecdysozoa</taxon>
        <taxon>Arthropoda</taxon>
        <taxon>Hexapoda</taxon>
        <taxon>Insecta</taxon>
        <taxon>Pterygota</taxon>
        <taxon>Neoptera</taxon>
        <taxon>Paraneoptera</taxon>
        <taxon>Hemiptera</taxon>
        <taxon>Heteroptera</taxon>
        <taxon>Panheteroptera</taxon>
        <taxon>Cimicomorpha</taxon>
        <taxon>Miridae</taxon>
        <taxon>Mirini</taxon>
        <taxon>Lygus</taxon>
    </lineage>
</organism>
<dbReference type="GO" id="GO:0005634">
    <property type="term" value="C:nucleus"/>
    <property type="evidence" value="ECO:0007669"/>
    <property type="project" value="TreeGrafter"/>
</dbReference>
<sequence>MDNAEEIMQCLEEFSKMKPKDIPHELDDYLGYVAKTGDPVFKWSIIKCLFREKLVNVITDFYESTLSIELPPCPNVDPFNYERMKANLLEKLDSFQGAPFTVQRISELLTNPKKEYNRADKFMRAIEKNILVVSTREPGRFAEGESENDPSYNGIPDANDSGVETGFPCNDLADPDATPQPYVSTENVEPAYNVNVDSIDTPGTSVLSGAAQEVGFIAAPEPREGLDVPSTSGETKAIETAADNMEAESVICSTLASTVQEQTADNVEPLSSTTEEPTQIHEPAVETPVPSTSEADPVNEPIAEPEPSTSKSNLERERLVEEASSSQVEEESSNPQPAVEEMDSSQEAIPVEEPSLSGSENLASYAETEEEVPVVSSNDEVELECKEAASAVDERSECDTYTGTPESHAIPVVETPTADEKKVEEKSEPQVAAEVPGDVGKSEDDKVTSCADSSSETSPDVQGSGDHPREASVIHTTSPDEAMDVDECQTSSSEQSQP</sequence>
<comment type="similarity">
    <text evidence="1">Belongs to the PPP4R2 family.</text>
</comment>
<dbReference type="InterPro" id="IPR015267">
    <property type="entry name" value="PPP4R2"/>
</dbReference>
<dbReference type="EMBL" id="GDHC01009146">
    <property type="protein sequence ID" value="JAQ09483.1"/>
    <property type="molecule type" value="Transcribed_RNA"/>
</dbReference>
<dbReference type="AlphaFoldDB" id="A0A146LNC3"/>
<dbReference type="GO" id="GO:0005737">
    <property type="term" value="C:cytoplasm"/>
    <property type="evidence" value="ECO:0007669"/>
    <property type="project" value="TreeGrafter"/>
</dbReference>
<proteinExistence type="inferred from homology"/>
<gene>
    <name evidence="3" type="primary">PPP4R2r</name>
    <name evidence="3" type="ORF">g.44314</name>
</gene>